<keyword evidence="15" id="KW-1185">Reference proteome</keyword>
<evidence type="ECO:0000313" key="15">
    <source>
        <dbReference type="Proteomes" id="UP001396334"/>
    </source>
</evidence>
<evidence type="ECO:0000256" key="11">
    <source>
        <dbReference type="SAM" id="SignalP"/>
    </source>
</evidence>
<organism evidence="14 15">
    <name type="scientific">Hibiscus sabdariffa</name>
    <name type="common">roselle</name>
    <dbReference type="NCBI Taxonomy" id="183260"/>
    <lineage>
        <taxon>Eukaryota</taxon>
        <taxon>Viridiplantae</taxon>
        <taxon>Streptophyta</taxon>
        <taxon>Embryophyta</taxon>
        <taxon>Tracheophyta</taxon>
        <taxon>Spermatophyta</taxon>
        <taxon>Magnoliopsida</taxon>
        <taxon>eudicotyledons</taxon>
        <taxon>Gunneridae</taxon>
        <taxon>Pentapetalae</taxon>
        <taxon>rosids</taxon>
        <taxon>malvids</taxon>
        <taxon>Malvales</taxon>
        <taxon>Malvaceae</taxon>
        <taxon>Malvoideae</taxon>
        <taxon>Hibiscus</taxon>
    </lineage>
</organism>
<evidence type="ECO:0000256" key="5">
    <source>
        <dbReference type="ARBA" id="ARBA00022523"/>
    </source>
</evidence>
<keyword evidence="5" id="KW-0052">Apoplast</keyword>
<sequence length="575" mass="63750">MGESKMGLLKLSFLGVLFLSTFLVCSVADEHHYEFFVREANFTKLCNTTTLLVVNDSYPGPEIRVHRGDTVFVNVHNQGNYGFTIHWHGVKQPRNPWSDGPEYITQCPIRPGTNFTYEVILSDEIGTLWWHAHSDWTRGSIQGAFIILPAENQTYPFPVPDADQTIILQSWYNRDYLQIINEALETGTNPPDPDAYAINGHLGDTYGCPSDTIFRMQVDFGNTYLLRIINAAMNEPKFFAITNHTLTIVAQDASYVQRFTSDFIMINPGQTMDVLVSANQNAGQYYMATRPYSDGAFPPVDFITTGVFEYTNSAGGLNASLITLPVINDTAAANSFIGRFRNSNVTQNPPLDVPADSDINRRVYIAIATNNLPCNTSECIFQTRPAASLNNVSFVLPRNIDILQAYYNMSTSGVYTEDFPLNPPEFYNFTGDLSTLNTIAVEGRRVVMLNYGDGVDIVLQATQVPEISTIRLTQAPITWLTHHSSTPSTFLEEDGLPSDFSQTIPGYGLCIAISKGIVAGEWTLSSSSGTEPTRTQASSHRHPACLVAPRSTKHRPWEAGVYGQDVLRAAKLCKL</sequence>
<feature type="domain" description="Plastocyanin-like" evidence="12">
    <location>
        <begin position="164"/>
        <end position="312"/>
    </location>
</feature>
<keyword evidence="8" id="KW-0560">Oxidoreductase</keyword>
<dbReference type="CDD" id="cd13849">
    <property type="entry name" value="CuRO_1_LCC_plant"/>
    <property type="match status" value="1"/>
</dbReference>
<feature type="chain" id="PRO_5046031488" description="laccase" evidence="11">
    <location>
        <begin position="29"/>
        <end position="575"/>
    </location>
</feature>
<feature type="domain" description="Plastocyanin-like" evidence="13">
    <location>
        <begin position="37"/>
        <end position="150"/>
    </location>
</feature>
<evidence type="ECO:0000256" key="10">
    <source>
        <dbReference type="ARBA" id="ARBA00023185"/>
    </source>
</evidence>
<protein>
    <recommendedName>
        <fullName evidence="4">laccase</fullName>
        <ecNumber evidence="4">1.10.3.2</ecNumber>
    </recommendedName>
</protein>
<evidence type="ECO:0000259" key="12">
    <source>
        <dbReference type="Pfam" id="PF00394"/>
    </source>
</evidence>
<keyword evidence="11" id="KW-0732">Signal</keyword>
<evidence type="ECO:0000259" key="13">
    <source>
        <dbReference type="Pfam" id="PF07732"/>
    </source>
</evidence>
<evidence type="ECO:0000256" key="8">
    <source>
        <dbReference type="ARBA" id="ARBA00023002"/>
    </source>
</evidence>
<keyword evidence="6" id="KW-0964">Secreted</keyword>
<dbReference type="InterPro" id="IPR045087">
    <property type="entry name" value="Cu-oxidase_fam"/>
</dbReference>
<proteinExistence type="inferred from homology"/>
<dbReference type="InterPro" id="IPR011707">
    <property type="entry name" value="Cu-oxidase-like_N"/>
</dbReference>
<keyword evidence="10" id="KW-0439">Lignin degradation</keyword>
<dbReference type="Proteomes" id="UP001396334">
    <property type="component" value="Unassembled WGS sequence"/>
</dbReference>
<evidence type="ECO:0000256" key="9">
    <source>
        <dbReference type="ARBA" id="ARBA00023008"/>
    </source>
</evidence>
<dbReference type="Pfam" id="PF07732">
    <property type="entry name" value="Cu-oxidase_3"/>
    <property type="match status" value="1"/>
</dbReference>
<evidence type="ECO:0000256" key="6">
    <source>
        <dbReference type="ARBA" id="ARBA00022525"/>
    </source>
</evidence>
<dbReference type="InterPro" id="IPR008972">
    <property type="entry name" value="Cupredoxin"/>
</dbReference>
<keyword evidence="9" id="KW-0186">Copper</keyword>
<evidence type="ECO:0000256" key="7">
    <source>
        <dbReference type="ARBA" id="ARBA00022737"/>
    </source>
</evidence>
<evidence type="ECO:0000256" key="4">
    <source>
        <dbReference type="ARBA" id="ARBA00012297"/>
    </source>
</evidence>
<dbReference type="EMBL" id="JBBPBN010000001">
    <property type="protein sequence ID" value="KAK9047228.1"/>
    <property type="molecule type" value="Genomic_DNA"/>
</dbReference>
<feature type="signal peptide" evidence="11">
    <location>
        <begin position="1"/>
        <end position="28"/>
    </location>
</feature>
<dbReference type="EC" id="1.10.3.2" evidence="4"/>
<dbReference type="Gene3D" id="2.60.40.420">
    <property type="entry name" value="Cupredoxins - blue copper proteins"/>
    <property type="match status" value="3"/>
</dbReference>
<comment type="similarity">
    <text evidence="3">Belongs to the multicopper oxidase family.</text>
</comment>
<dbReference type="InterPro" id="IPR001117">
    <property type="entry name" value="Cu-oxidase_2nd"/>
</dbReference>
<evidence type="ECO:0000256" key="2">
    <source>
        <dbReference type="ARBA" id="ARBA00004271"/>
    </source>
</evidence>
<dbReference type="InterPro" id="IPR034285">
    <property type="entry name" value="CuRO_2_LCC"/>
</dbReference>
<accession>A0ABR2UCG5</accession>
<dbReference type="CDD" id="cd13875">
    <property type="entry name" value="CuRO_2_LCC_plant"/>
    <property type="match status" value="1"/>
</dbReference>
<comment type="subcellular location">
    <subcellularLocation>
        <location evidence="2">Secreted</location>
        <location evidence="2">Extracellular space</location>
        <location evidence="2">Apoplast</location>
    </subcellularLocation>
</comment>
<gene>
    <name evidence="14" type="ORF">V6N11_053078</name>
</gene>
<dbReference type="PANTHER" id="PTHR11709">
    <property type="entry name" value="MULTI-COPPER OXIDASE"/>
    <property type="match status" value="1"/>
</dbReference>
<keyword evidence="7" id="KW-0677">Repeat</keyword>
<evidence type="ECO:0000256" key="1">
    <source>
        <dbReference type="ARBA" id="ARBA00000349"/>
    </source>
</evidence>
<dbReference type="InterPro" id="IPR034288">
    <property type="entry name" value="CuRO_1_LCC"/>
</dbReference>
<evidence type="ECO:0000313" key="14">
    <source>
        <dbReference type="EMBL" id="KAK9047228.1"/>
    </source>
</evidence>
<reference evidence="14 15" key="1">
    <citation type="journal article" date="2024" name="G3 (Bethesda)">
        <title>Genome assembly of Hibiscus sabdariffa L. provides insights into metabolisms of medicinal natural products.</title>
        <authorList>
            <person name="Kim T."/>
        </authorList>
    </citation>
    <scope>NUCLEOTIDE SEQUENCE [LARGE SCALE GENOMIC DNA]</scope>
    <source>
        <strain evidence="14">TK-2024</strain>
        <tissue evidence="14">Old leaves</tissue>
    </source>
</reference>
<comment type="catalytic activity">
    <reaction evidence="1">
        <text>4 hydroquinone + O2 = 4 benzosemiquinone + 2 H2O</text>
        <dbReference type="Rhea" id="RHEA:11276"/>
        <dbReference type="ChEBI" id="CHEBI:15377"/>
        <dbReference type="ChEBI" id="CHEBI:15379"/>
        <dbReference type="ChEBI" id="CHEBI:17594"/>
        <dbReference type="ChEBI" id="CHEBI:17977"/>
        <dbReference type="EC" id="1.10.3.2"/>
    </reaction>
</comment>
<evidence type="ECO:0000256" key="3">
    <source>
        <dbReference type="ARBA" id="ARBA00010609"/>
    </source>
</evidence>
<comment type="caution">
    <text evidence="14">The sequence shown here is derived from an EMBL/GenBank/DDBJ whole genome shotgun (WGS) entry which is preliminary data.</text>
</comment>
<dbReference type="Pfam" id="PF00394">
    <property type="entry name" value="Cu-oxidase"/>
    <property type="match status" value="1"/>
</dbReference>
<name>A0ABR2UCG5_9ROSI</name>
<dbReference type="SUPFAM" id="SSF49503">
    <property type="entry name" value="Cupredoxins"/>
    <property type="match status" value="2"/>
</dbReference>
<dbReference type="PANTHER" id="PTHR11709:SF410">
    <property type="entry name" value="LACCASE"/>
    <property type="match status" value="1"/>
</dbReference>